<dbReference type="RefSeq" id="WP_242331854.1">
    <property type="nucleotide sequence ID" value="NZ_CP071872.1"/>
</dbReference>
<evidence type="ECO:0000313" key="2">
    <source>
        <dbReference type="Proteomes" id="UP000828924"/>
    </source>
</evidence>
<protein>
    <submittedName>
        <fullName evidence="1">Uncharacterized protein</fullName>
    </submittedName>
</protein>
<dbReference type="Proteomes" id="UP000828924">
    <property type="component" value="Chromosome"/>
</dbReference>
<organism evidence="1 2">
    <name type="scientific">Streptomyces formicae</name>
    <dbReference type="NCBI Taxonomy" id="1616117"/>
    <lineage>
        <taxon>Bacteria</taxon>
        <taxon>Bacillati</taxon>
        <taxon>Actinomycetota</taxon>
        <taxon>Actinomycetes</taxon>
        <taxon>Kitasatosporales</taxon>
        <taxon>Streptomycetaceae</taxon>
        <taxon>Streptomyces</taxon>
    </lineage>
</organism>
<reference evidence="1 2" key="1">
    <citation type="submission" date="2021-03" db="EMBL/GenBank/DDBJ databases">
        <title>Complete genome of Streptomyces formicae strain 1H-GS9 (DSM 100524).</title>
        <authorList>
            <person name="Atanasov K.E."/>
            <person name="Altabella T."/>
            <person name="Ferrer A."/>
        </authorList>
    </citation>
    <scope>NUCLEOTIDE SEQUENCE [LARGE SCALE GENOMIC DNA]</scope>
    <source>
        <strain evidence="1 2">1H-GS9</strain>
    </source>
</reference>
<evidence type="ECO:0000313" key="1">
    <source>
        <dbReference type="EMBL" id="UNM13133.1"/>
    </source>
</evidence>
<keyword evidence="2" id="KW-1185">Reference proteome</keyword>
<proteinExistence type="predicted"/>
<gene>
    <name evidence="1" type="ORF">J4032_17985</name>
</gene>
<sequence length="68" mass="7135">MTSFLRAASFAVGMSESVVPALKVARPSLLLQLPPSKTENWPPGATGLGWIKLMARVAVTLLVASIDA</sequence>
<dbReference type="EMBL" id="CP071872">
    <property type="protein sequence ID" value="UNM13133.1"/>
    <property type="molecule type" value="Genomic_DNA"/>
</dbReference>
<name>A0ABY3WTM2_9ACTN</name>
<accession>A0ABY3WTM2</accession>